<dbReference type="InterPro" id="IPR013783">
    <property type="entry name" value="Ig-like_fold"/>
</dbReference>
<dbReference type="Proteomes" id="UP001139971">
    <property type="component" value="Unassembled WGS sequence"/>
</dbReference>
<dbReference type="SMART" id="SM00060">
    <property type="entry name" value="FN3"/>
    <property type="match status" value="3"/>
</dbReference>
<dbReference type="SUPFAM" id="SSF49265">
    <property type="entry name" value="Fibronectin type III"/>
    <property type="match status" value="2"/>
</dbReference>
<feature type="chain" id="PRO_5040763884" evidence="2">
    <location>
        <begin position="27"/>
        <end position="987"/>
    </location>
</feature>
<dbReference type="InterPro" id="IPR051200">
    <property type="entry name" value="Host-pathogen_enzymatic-act"/>
</dbReference>
<dbReference type="RefSeq" id="WP_263545347.1">
    <property type="nucleotide sequence ID" value="NZ_JAOVZO020000017.1"/>
</dbReference>
<proteinExistence type="predicted"/>
<gene>
    <name evidence="4" type="ORF">OD750_011320</name>
</gene>
<dbReference type="SUPFAM" id="SSF50974">
    <property type="entry name" value="Nitrous oxide reductase, N-terminal domain"/>
    <property type="match status" value="1"/>
</dbReference>
<sequence length="987" mass="96697">MHSVARTRRLLAALSVLLIHVGAAGAAPFAFVPKAGAAKVAKVDLATGTTVADIVVTGGPLASTVSRNGRRVYTVLQSAGKVAVIDPVTSTVVTNVTVGTQPWSATLSPDDSRLYVMNNTSNNISIVDTATDTVVATMPVASQPQRLAVSPDGTRGYLTASPNTVQVLDLVNRTVIASIVTGNLPNAIALNAVGTRAYVAYAGDSTVRVLDTTTNTMVGSVALGTNKAPNGIVLSPNQQTLYVSQFLANQTVEIDVATLTLGTAYTVGARPYGIDITADGSRVYVANRDGGSLSVIDTAAHAVVDTISLGATSQPWAIGRFLQPEVPVAITSAAPAGGKWHTPYSFAIATSGVPAPVVSVSAGTLPPGLSLGANGVIGGTPTQVGTFNGVLQAVSGATTVTQPFSIEIVPDWPVPPTIDNVVPGDGTVTVYFTPAPADGNAPATMFNAFCGFAGSSATSPIVIQGLPNGEPVTCTMNAINSAGGGVASAPFGPVTPGVAPGFAAFAPPRATWNSAYSYIVSATGSPAPTLSVASGDLPPGLTFDAASGTIAGTPTAAGSATVRLTATNAIGTVTSGDLTIVVDAVVPAAPASVVATPGDGQASLAFTAPSHWGGEAAGSYRAACTPGSGTATGTESPLTITGLENGVAVTCSVSAVNSAGTGPATAAAPVTPGVAPTFDAFAPPHATWNVAYSYTVTATGSPAPVLSVASGDLPPGLVFDAATKTISGTPTTAGSATVRLTATNAFGSVTSGDLTIVVDAVVPAAPASVIATPGNAQVSLAIDAPSHWGGEAAGSYQATCTPGSGTATGTTSPLVVTGLANGVAVTCSVSAVNGAGAGPASTAAPVTPRAPADLGVDVDNATDFVAGGATVTYLIIVGNDGPNAVTGAQLVDVPPDTLTAVTWTCTSAVGATCPAASGTGAIDATVNLPAGGSLHYTLSGNVPVLPEAPLVHSVSVLAPNTVLDGNAANDSAVDGPDAVGIFSDGFD</sequence>
<dbReference type="Pfam" id="PF05345">
    <property type="entry name" value="He_PIG"/>
    <property type="match status" value="3"/>
</dbReference>
<comment type="caution">
    <text evidence="4">The sequence shown here is derived from an EMBL/GenBank/DDBJ whole genome shotgun (WGS) entry which is preliminary data.</text>
</comment>
<dbReference type="InterPro" id="IPR047589">
    <property type="entry name" value="DUF11_rpt"/>
</dbReference>
<protein>
    <submittedName>
        <fullName evidence="4">Ig domain-containing protein</fullName>
    </submittedName>
</protein>
<dbReference type="PROSITE" id="PS50853">
    <property type="entry name" value="FN3"/>
    <property type="match status" value="2"/>
</dbReference>
<dbReference type="InterPro" id="IPR015943">
    <property type="entry name" value="WD40/YVTN_repeat-like_dom_sf"/>
</dbReference>
<organism evidence="4 5">
    <name type="scientific">Tahibacter soli</name>
    <dbReference type="NCBI Taxonomy" id="2983605"/>
    <lineage>
        <taxon>Bacteria</taxon>
        <taxon>Pseudomonadati</taxon>
        <taxon>Pseudomonadota</taxon>
        <taxon>Gammaproteobacteria</taxon>
        <taxon>Lysobacterales</taxon>
        <taxon>Rhodanobacteraceae</taxon>
        <taxon>Tahibacter</taxon>
    </lineage>
</organism>
<dbReference type="Gene3D" id="2.130.10.10">
    <property type="entry name" value="YVTN repeat-like/Quinoprotein amine dehydrogenase"/>
    <property type="match status" value="3"/>
</dbReference>
<evidence type="ECO:0000259" key="3">
    <source>
        <dbReference type="PROSITE" id="PS50853"/>
    </source>
</evidence>
<keyword evidence="1 2" id="KW-0732">Signal</keyword>
<dbReference type="InterPro" id="IPR011964">
    <property type="entry name" value="YVTN_b-propeller_repeat"/>
</dbReference>
<evidence type="ECO:0000313" key="4">
    <source>
        <dbReference type="EMBL" id="MDC8013131.1"/>
    </source>
</evidence>
<dbReference type="GO" id="GO:0016020">
    <property type="term" value="C:membrane"/>
    <property type="evidence" value="ECO:0007669"/>
    <property type="project" value="InterPro"/>
</dbReference>
<reference evidence="4" key="1">
    <citation type="submission" date="2023-02" db="EMBL/GenBank/DDBJ databases">
        <title>Tahibacter soli sp. nov. isolated from soil.</title>
        <authorList>
            <person name="Baek J.H."/>
            <person name="Lee J.K."/>
            <person name="Choi D.G."/>
            <person name="Jeon C.O."/>
        </authorList>
    </citation>
    <scope>NUCLEOTIDE SEQUENCE</scope>
    <source>
        <strain evidence="4">BL</strain>
    </source>
</reference>
<dbReference type="PANTHER" id="PTHR47197:SF3">
    <property type="entry name" value="DIHYDRO-HEME D1 DEHYDROGENASE"/>
    <property type="match status" value="1"/>
</dbReference>
<dbReference type="Gene3D" id="2.60.40.10">
    <property type="entry name" value="Immunoglobulins"/>
    <property type="match status" value="5"/>
</dbReference>
<keyword evidence="5" id="KW-1185">Reference proteome</keyword>
<dbReference type="Pfam" id="PF21783">
    <property type="entry name" value="YNCE"/>
    <property type="match status" value="1"/>
</dbReference>
<dbReference type="NCBIfam" id="TIGR01451">
    <property type="entry name" value="B_ant_repeat"/>
    <property type="match status" value="1"/>
</dbReference>
<dbReference type="AlphaFoldDB" id="A0A9X3YIR4"/>
<feature type="signal peptide" evidence="2">
    <location>
        <begin position="1"/>
        <end position="26"/>
    </location>
</feature>
<dbReference type="InterPro" id="IPR001434">
    <property type="entry name" value="OmcB-like_DUF11"/>
</dbReference>
<accession>A0A9X3YIR4</accession>
<feature type="domain" description="Fibronectin type-III" evidence="3">
    <location>
        <begin position="586"/>
        <end position="677"/>
    </location>
</feature>
<dbReference type="InterPro" id="IPR015919">
    <property type="entry name" value="Cadherin-like_sf"/>
</dbReference>
<evidence type="ECO:0000256" key="1">
    <source>
        <dbReference type="ARBA" id="ARBA00022729"/>
    </source>
</evidence>
<dbReference type="EMBL" id="JAOVZO020000017">
    <property type="protein sequence ID" value="MDC8013131.1"/>
    <property type="molecule type" value="Genomic_DNA"/>
</dbReference>
<dbReference type="InterPro" id="IPR011045">
    <property type="entry name" value="N2O_reductase_N"/>
</dbReference>
<dbReference type="GO" id="GO:0005509">
    <property type="term" value="F:calcium ion binding"/>
    <property type="evidence" value="ECO:0007669"/>
    <property type="project" value="InterPro"/>
</dbReference>
<name>A0A9X3YIR4_9GAMM</name>
<dbReference type="PANTHER" id="PTHR47197">
    <property type="entry name" value="PROTEIN NIRF"/>
    <property type="match status" value="1"/>
</dbReference>
<feature type="domain" description="Fibronectin type-III" evidence="3">
    <location>
        <begin position="762"/>
        <end position="853"/>
    </location>
</feature>
<dbReference type="InterPro" id="IPR036116">
    <property type="entry name" value="FN3_sf"/>
</dbReference>
<dbReference type="NCBIfam" id="TIGR02276">
    <property type="entry name" value="beta_rpt_yvtn"/>
    <property type="match status" value="3"/>
</dbReference>
<evidence type="ECO:0000256" key="2">
    <source>
        <dbReference type="SAM" id="SignalP"/>
    </source>
</evidence>
<dbReference type="Pfam" id="PF01345">
    <property type="entry name" value="DUF11"/>
    <property type="match status" value="1"/>
</dbReference>
<dbReference type="InterPro" id="IPR048433">
    <property type="entry name" value="YNCE-like_beta-prop"/>
</dbReference>
<evidence type="ECO:0000313" key="5">
    <source>
        <dbReference type="Proteomes" id="UP001139971"/>
    </source>
</evidence>
<dbReference type="InterPro" id="IPR003961">
    <property type="entry name" value="FN3_dom"/>
</dbReference>
<dbReference type="SUPFAM" id="SSF49313">
    <property type="entry name" value="Cadherin-like"/>
    <property type="match status" value="3"/>
</dbReference>